<keyword evidence="3" id="KW-1185">Reference proteome</keyword>
<dbReference type="Proteomes" id="UP000827092">
    <property type="component" value="Unassembled WGS sequence"/>
</dbReference>
<dbReference type="EMBL" id="JAFNEN010004588">
    <property type="protein sequence ID" value="KAG8170994.1"/>
    <property type="molecule type" value="Genomic_DNA"/>
</dbReference>
<evidence type="ECO:0000313" key="3">
    <source>
        <dbReference type="Proteomes" id="UP000827092"/>
    </source>
</evidence>
<accession>A0AAV6TGQ7</accession>
<feature type="compositionally biased region" description="Polar residues" evidence="1">
    <location>
        <begin position="73"/>
        <end position="83"/>
    </location>
</feature>
<name>A0AAV6TGQ7_9ARAC</name>
<proteinExistence type="predicted"/>
<feature type="region of interest" description="Disordered" evidence="1">
    <location>
        <begin position="59"/>
        <end position="83"/>
    </location>
</feature>
<feature type="compositionally biased region" description="Basic residues" evidence="1">
    <location>
        <begin position="60"/>
        <end position="71"/>
    </location>
</feature>
<evidence type="ECO:0000313" key="2">
    <source>
        <dbReference type="EMBL" id="KAG8170994.1"/>
    </source>
</evidence>
<comment type="caution">
    <text evidence="2">The sequence shown here is derived from an EMBL/GenBank/DDBJ whole genome shotgun (WGS) entry which is preliminary data.</text>
</comment>
<dbReference type="AlphaFoldDB" id="A0AAV6TGQ7"/>
<sequence length="83" mass="9328">MCLRFGRGFSLGKTVFPGTPLGPKCPRFNCCSQGNPFSQLKVSRLSLGFCYYPKICRGGGSRRAHPRHLKRTPPQTLQTQMRL</sequence>
<gene>
    <name evidence="2" type="ORF">JTE90_015262</name>
</gene>
<evidence type="ECO:0000256" key="1">
    <source>
        <dbReference type="SAM" id="MobiDB-lite"/>
    </source>
</evidence>
<reference evidence="2 3" key="1">
    <citation type="journal article" date="2022" name="Nat. Ecol. Evol.">
        <title>A masculinizing supergene underlies an exaggerated male reproductive morph in a spider.</title>
        <authorList>
            <person name="Hendrickx F."/>
            <person name="De Corte Z."/>
            <person name="Sonet G."/>
            <person name="Van Belleghem S.M."/>
            <person name="Kostlbacher S."/>
            <person name="Vangestel C."/>
        </authorList>
    </citation>
    <scope>NUCLEOTIDE SEQUENCE [LARGE SCALE GENOMIC DNA]</scope>
    <source>
        <strain evidence="2">W744_W776</strain>
    </source>
</reference>
<organism evidence="2 3">
    <name type="scientific">Oedothorax gibbosus</name>
    <dbReference type="NCBI Taxonomy" id="931172"/>
    <lineage>
        <taxon>Eukaryota</taxon>
        <taxon>Metazoa</taxon>
        <taxon>Ecdysozoa</taxon>
        <taxon>Arthropoda</taxon>
        <taxon>Chelicerata</taxon>
        <taxon>Arachnida</taxon>
        <taxon>Araneae</taxon>
        <taxon>Araneomorphae</taxon>
        <taxon>Entelegynae</taxon>
        <taxon>Araneoidea</taxon>
        <taxon>Linyphiidae</taxon>
        <taxon>Erigoninae</taxon>
        <taxon>Oedothorax</taxon>
    </lineage>
</organism>
<protein>
    <submittedName>
        <fullName evidence="2">Uncharacterized protein</fullName>
    </submittedName>
</protein>